<comment type="catalytic activity">
    <reaction evidence="1">
        <text>3',5'-cyclic CMP + H2O = CMP + H(+)</text>
        <dbReference type="Rhea" id="RHEA:72675"/>
        <dbReference type="ChEBI" id="CHEBI:15377"/>
        <dbReference type="ChEBI" id="CHEBI:15378"/>
        <dbReference type="ChEBI" id="CHEBI:58003"/>
        <dbReference type="ChEBI" id="CHEBI:60377"/>
    </reaction>
    <physiologicalReaction direction="left-to-right" evidence="1">
        <dbReference type="Rhea" id="RHEA:72676"/>
    </physiologicalReaction>
</comment>
<comment type="function">
    <text evidence="2">Counteracts the endogenous Pycsar antiviral defense system. Phosphodiesterase that enables metal-dependent hydrolysis of host cyclic nucleotide Pycsar defense signals such as cCMP and cUMP.</text>
</comment>
<name>A0AA96LG28_9BACL</name>
<dbReference type="PANTHER" id="PTHR42951">
    <property type="entry name" value="METALLO-BETA-LACTAMASE DOMAIN-CONTAINING"/>
    <property type="match status" value="1"/>
</dbReference>
<evidence type="ECO:0000256" key="1">
    <source>
        <dbReference type="ARBA" id="ARBA00034221"/>
    </source>
</evidence>
<evidence type="ECO:0000256" key="3">
    <source>
        <dbReference type="ARBA" id="ARBA00048505"/>
    </source>
</evidence>
<dbReference type="EMBL" id="CP130318">
    <property type="protein sequence ID" value="WNQ12393.1"/>
    <property type="molecule type" value="Genomic_DNA"/>
</dbReference>
<dbReference type="SMART" id="SM00849">
    <property type="entry name" value="Lactamase_B"/>
    <property type="match status" value="1"/>
</dbReference>
<dbReference type="AlphaFoldDB" id="A0AA96LG28"/>
<dbReference type="Proteomes" id="UP001305702">
    <property type="component" value="Chromosome"/>
</dbReference>
<evidence type="ECO:0000256" key="2">
    <source>
        <dbReference type="ARBA" id="ARBA00034301"/>
    </source>
</evidence>
<feature type="domain" description="Metallo-beta-lactamase" evidence="4">
    <location>
        <begin position="35"/>
        <end position="245"/>
    </location>
</feature>
<evidence type="ECO:0000259" key="4">
    <source>
        <dbReference type="SMART" id="SM00849"/>
    </source>
</evidence>
<evidence type="ECO:0000313" key="5">
    <source>
        <dbReference type="EMBL" id="WNQ12393.1"/>
    </source>
</evidence>
<keyword evidence="6" id="KW-1185">Reference proteome</keyword>
<dbReference type="InterPro" id="IPR050855">
    <property type="entry name" value="NDM-1-like"/>
</dbReference>
<dbReference type="CDD" id="cd07721">
    <property type="entry name" value="yflN-like_MBL-fold"/>
    <property type="match status" value="1"/>
</dbReference>
<protein>
    <submittedName>
        <fullName evidence="5">MBL fold metallo-hydrolase</fullName>
    </submittedName>
</protein>
<gene>
    <name evidence="5" type="ORF">MJA45_04915</name>
</gene>
<accession>A0AA96LG28</accession>
<dbReference type="RefSeq" id="WP_315606170.1">
    <property type="nucleotide sequence ID" value="NZ_CP130318.1"/>
</dbReference>
<sequence length="280" mass="30593">MKNGTPGSHYLPLTSVSSGKGAEVRPDVYAFTTQIVNVVMVGAPNTLNWVLVDAGMPKSDDNIMDAIEERFGFPAPPRAIVLTHGHFDHVGALSVLASRWDVPVYAHELEMPYLTGTRAYPEPDPLVEGGLAAKLSAFFPNEPVDLTGRVKPLPADGTVPEMPGWRWIHTPGHTLGHVSLFREEDRTLIAGDAFVTVRQDKLYQVLTQHLEISGPPRYYTPDWIAAKESVRRLEALKPAAAVTGHGHPVAGRELTEGLAELARDFDRLAVPDHGKYVDGE</sequence>
<dbReference type="InterPro" id="IPR036866">
    <property type="entry name" value="RibonucZ/Hydroxyglut_hydro"/>
</dbReference>
<dbReference type="SUPFAM" id="SSF56281">
    <property type="entry name" value="Metallo-hydrolase/oxidoreductase"/>
    <property type="match status" value="1"/>
</dbReference>
<dbReference type="Pfam" id="PF00753">
    <property type="entry name" value="Lactamase_B"/>
    <property type="match status" value="1"/>
</dbReference>
<organism evidence="5 6">
    <name type="scientific">Paenibacillus aurantius</name>
    <dbReference type="NCBI Taxonomy" id="2918900"/>
    <lineage>
        <taxon>Bacteria</taxon>
        <taxon>Bacillati</taxon>
        <taxon>Bacillota</taxon>
        <taxon>Bacilli</taxon>
        <taxon>Bacillales</taxon>
        <taxon>Paenibacillaceae</taxon>
        <taxon>Paenibacillus</taxon>
    </lineage>
</organism>
<proteinExistence type="predicted"/>
<comment type="catalytic activity">
    <reaction evidence="3">
        <text>3',5'-cyclic UMP + H2O = UMP + H(+)</text>
        <dbReference type="Rhea" id="RHEA:70575"/>
        <dbReference type="ChEBI" id="CHEBI:15377"/>
        <dbReference type="ChEBI" id="CHEBI:15378"/>
        <dbReference type="ChEBI" id="CHEBI:57865"/>
        <dbReference type="ChEBI" id="CHEBI:184387"/>
    </reaction>
    <physiologicalReaction direction="left-to-right" evidence="3">
        <dbReference type="Rhea" id="RHEA:70576"/>
    </physiologicalReaction>
</comment>
<dbReference type="PANTHER" id="PTHR42951:SF17">
    <property type="entry name" value="METALLO-BETA-LACTAMASE DOMAIN-CONTAINING PROTEIN"/>
    <property type="match status" value="1"/>
</dbReference>
<reference evidence="5 6" key="1">
    <citation type="submission" date="2022-02" db="EMBL/GenBank/DDBJ databases">
        <title>Paenibacillus sp. MBLB1776 Whole Genome Shotgun Sequencing.</title>
        <authorList>
            <person name="Hwang C.Y."/>
            <person name="Cho E.-S."/>
            <person name="Seo M.-J."/>
        </authorList>
    </citation>
    <scope>NUCLEOTIDE SEQUENCE [LARGE SCALE GENOMIC DNA]</scope>
    <source>
        <strain evidence="5 6">MBLB1776</strain>
    </source>
</reference>
<dbReference type="Gene3D" id="3.60.15.10">
    <property type="entry name" value="Ribonuclease Z/Hydroxyacylglutathione hydrolase-like"/>
    <property type="match status" value="1"/>
</dbReference>
<dbReference type="KEGG" id="paun:MJA45_04915"/>
<evidence type="ECO:0000313" key="6">
    <source>
        <dbReference type="Proteomes" id="UP001305702"/>
    </source>
</evidence>
<dbReference type="InterPro" id="IPR001279">
    <property type="entry name" value="Metallo-B-lactamas"/>
</dbReference>